<accession>A0A134B5B7</accession>
<gene>
    <name evidence="1" type="ORF">HMPREF3185_01542</name>
</gene>
<dbReference type="InterPro" id="IPR008792">
    <property type="entry name" value="PQQD"/>
</dbReference>
<reference evidence="2" key="1">
    <citation type="submission" date="2016-01" db="EMBL/GenBank/DDBJ databases">
        <authorList>
            <person name="Mitreva M."/>
            <person name="Pepin K.H."/>
            <person name="Mihindukulasuriya K.A."/>
            <person name="Fulton R."/>
            <person name="Fronick C."/>
            <person name="O'Laughlin M."/>
            <person name="Miner T."/>
            <person name="Herter B."/>
            <person name="Rosa B.A."/>
            <person name="Cordes M."/>
            <person name="Tomlinson C."/>
            <person name="Wollam A."/>
            <person name="Palsikar V.B."/>
            <person name="Mardis E.R."/>
            <person name="Wilson R.K."/>
        </authorList>
    </citation>
    <scope>NUCLEOTIDE SEQUENCE [LARGE SCALE GENOMIC DNA]</scope>
    <source>
        <strain evidence="2">KA00683</strain>
    </source>
</reference>
<keyword evidence="2" id="KW-1185">Reference proteome</keyword>
<dbReference type="PATRIC" id="fig|322095.3.peg.1518"/>
<dbReference type="InterPro" id="IPR041881">
    <property type="entry name" value="PqqD_sf"/>
</dbReference>
<dbReference type="OrthoDB" id="1014104at2"/>
<comment type="caution">
    <text evidence="1">The sequence shown here is derived from an EMBL/GenBank/DDBJ whole genome shotgun (WGS) entry which is preliminary data.</text>
</comment>
<dbReference type="RefSeq" id="WP_044114951.1">
    <property type="nucleotide sequence ID" value="NZ_KQ960453.1"/>
</dbReference>
<dbReference type="EMBL" id="LSDK01000098">
    <property type="protein sequence ID" value="KXB75093.1"/>
    <property type="molecule type" value="Genomic_DNA"/>
</dbReference>
<dbReference type="Gene3D" id="1.10.10.1150">
    <property type="entry name" value="Coenzyme PQQ synthesis protein D (PqqD)"/>
    <property type="match status" value="1"/>
</dbReference>
<dbReference type="STRING" id="322095.HMPREF3185_01542"/>
<dbReference type="Pfam" id="PF05402">
    <property type="entry name" value="PqqD"/>
    <property type="match status" value="1"/>
</dbReference>
<evidence type="ECO:0000313" key="1">
    <source>
        <dbReference type="EMBL" id="KXB75093.1"/>
    </source>
</evidence>
<evidence type="ECO:0008006" key="3">
    <source>
        <dbReference type="Google" id="ProtNLM"/>
    </source>
</evidence>
<proteinExistence type="predicted"/>
<evidence type="ECO:0000313" key="2">
    <source>
        <dbReference type="Proteomes" id="UP000070224"/>
    </source>
</evidence>
<sequence>MRIKDHISLRKIADEYIMIAGSGDSLDYTQAVSLNDSAAYLIESVRERDFTLEDWVELLTDRYEVSQEQARADVELLSQMLKEAGIIC</sequence>
<dbReference type="Proteomes" id="UP000070224">
    <property type="component" value="Unassembled WGS sequence"/>
</dbReference>
<organism evidence="1 2">
    <name type="scientific">Porphyromonas somerae</name>
    <dbReference type="NCBI Taxonomy" id="322095"/>
    <lineage>
        <taxon>Bacteria</taxon>
        <taxon>Pseudomonadati</taxon>
        <taxon>Bacteroidota</taxon>
        <taxon>Bacteroidia</taxon>
        <taxon>Bacteroidales</taxon>
        <taxon>Porphyromonadaceae</taxon>
        <taxon>Porphyromonas</taxon>
    </lineage>
</organism>
<name>A0A134B5B7_9PORP</name>
<protein>
    <recommendedName>
        <fullName evidence="3">PqqD family protein</fullName>
    </recommendedName>
</protein>
<dbReference type="AlphaFoldDB" id="A0A134B5B7"/>